<comment type="caution">
    <text evidence="10">The sequence shown here is derived from an EMBL/GenBank/DDBJ whole genome shotgun (WGS) entry which is preliminary data.</text>
</comment>
<dbReference type="GO" id="GO:0016887">
    <property type="term" value="F:ATP hydrolysis activity"/>
    <property type="evidence" value="ECO:0007669"/>
    <property type="project" value="InterPro"/>
</dbReference>
<dbReference type="InterPro" id="IPR041546">
    <property type="entry name" value="ClpA/ClpB_AAA_lid"/>
</dbReference>
<evidence type="ECO:0000256" key="2">
    <source>
        <dbReference type="ARBA" id="ARBA00022737"/>
    </source>
</evidence>
<sequence length="737" mass="82869">MPILRLNTINLLKRVQFNRVLARSFNGMQQEAPQRKPGEALDSYGVDLTQQASDGILDPVIGRDNEIRRALQVLSRRTKNNPVLIGKAGVGKTAIAEGLAQRIVNNEVPESMKNQKIVSLDLGALVAGSKYRGEFEERLKAVIKDVEDAQGNLVLFIDELHMLFGLGKTEGSMDASNLLKPALARGTLRCCGATTMDEYRKYIEKDPALARRFQPVIVDEPTVAATISILRGLKERYEVHHGVQIADDALVAAAELSARYINDRYLPDKAIDLVDEACSMLKLVQESKPEELEKLDRQILTLKIELESLKKESDKKSNERREAIQAQLTDYESQYSKLKETWDTEREKLRERKQIKQELEEARQEYDIAQRKGDLTKASRLLYDTIPKLQAKIPNENEQQENNTLLHERVTSNDIAQVISRSTGIPLTSLVQGEREKLQRMEEELKKRVIGQDTAIASVCDSVRLGRTGLSLPNRPVASFMFLGPTGCGKTELCKSIAHFLFDSDQSIVRIDMSEFMEKHSVSKLIGAPPGYVGYDEGGTLTEAVRRKPFSIVLFDEIEKAHKDVSNILLQVLDEGALTDSQGRKVDFKNTIIVMTSNLGAEAYLEDFGDGEISQETKASVQSAVKHHFSPEFLNRIDDLIVFNRLGRESLRKIVDIRINELKERLSHQNLTIIVEDEAKDWLGQHGYDVAFGARPLSRLIQKKIMNPLAKKLIDNRIKDGDTVHVVKEGNDLALKV</sequence>
<dbReference type="InterPro" id="IPR003593">
    <property type="entry name" value="AAA+_ATPase"/>
</dbReference>
<dbReference type="GO" id="GO:0043335">
    <property type="term" value="P:protein unfolding"/>
    <property type="evidence" value="ECO:0007669"/>
    <property type="project" value="TreeGrafter"/>
</dbReference>
<evidence type="ECO:0000259" key="9">
    <source>
        <dbReference type="SMART" id="SM01086"/>
    </source>
</evidence>
<dbReference type="Pfam" id="PF00004">
    <property type="entry name" value="AAA"/>
    <property type="match status" value="1"/>
</dbReference>
<dbReference type="Gene3D" id="1.10.8.60">
    <property type="match status" value="1"/>
</dbReference>
<dbReference type="FunFam" id="3.40.50.300:FF:000025">
    <property type="entry name" value="ATP-dependent Clp protease subunit"/>
    <property type="match status" value="1"/>
</dbReference>
<protein>
    <submittedName>
        <fullName evidence="10">Chaperone ATPase hsp78</fullName>
    </submittedName>
</protein>
<keyword evidence="5 6" id="KW-0143">Chaperone</keyword>
<feature type="domain" description="AAA+ ATPase" evidence="8">
    <location>
        <begin position="476"/>
        <end position="647"/>
    </location>
</feature>
<dbReference type="PRINTS" id="PR00300">
    <property type="entry name" value="CLPPROTEASEA"/>
</dbReference>
<dbReference type="PANTHER" id="PTHR11638:SF176">
    <property type="entry name" value="HEAT SHOCK PROTEIN 78, MITOCHONDRIAL"/>
    <property type="match status" value="1"/>
</dbReference>
<comment type="similarity">
    <text evidence="1 6">Belongs to the ClpA/ClpB family.</text>
</comment>
<dbReference type="InterPro" id="IPR050130">
    <property type="entry name" value="ClpA_ClpB"/>
</dbReference>
<dbReference type="InterPro" id="IPR001270">
    <property type="entry name" value="ClpA/B"/>
</dbReference>
<dbReference type="GO" id="GO:0005524">
    <property type="term" value="F:ATP binding"/>
    <property type="evidence" value="ECO:0007669"/>
    <property type="project" value="UniProtKB-KW"/>
</dbReference>
<dbReference type="PROSITE" id="PS00871">
    <property type="entry name" value="CLPAB_2"/>
    <property type="match status" value="1"/>
</dbReference>
<evidence type="ECO:0000256" key="6">
    <source>
        <dbReference type="RuleBase" id="RU004432"/>
    </source>
</evidence>
<keyword evidence="2" id="KW-0677">Repeat</keyword>
<dbReference type="GO" id="GO:0034605">
    <property type="term" value="P:cellular response to heat"/>
    <property type="evidence" value="ECO:0007669"/>
    <property type="project" value="TreeGrafter"/>
</dbReference>
<feature type="coiled-coil region" evidence="7">
    <location>
        <begin position="292"/>
        <end position="372"/>
    </location>
</feature>
<feature type="domain" description="Clp ATPase C-terminal" evidence="9">
    <location>
        <begin position="646"/>
        <end position="735"/>
    </location>
</feature>
<dbReference type="InterPro" id="IPR018368">
    <property type="entry name" value="ClpA/B_CS1"/>
</dbReference>
<evidence type="ECO:0000259" key="8">
    <source>
        <dbReference type="SMART" id="SM00382"/>
    </source>
</evidence>
<dbReference type="AlphaFoldDB" id="A0AAD5UHM6"/>
<dbReference type="CDD" id="cd19499">
    <property type="entry name" value="RecA-like_ClpB_Hsp104-like"/>
    <property type="match status" value="1"/>
</dbReference>
<reference evidence="10" key="1">
    <citation type="submission" date="2020-05" db="EMBL/GenBank/DDBJ databases">
        <title>Phylogenomic resolution of chytrid fungi.</title>
        <authorList>
            <person name="Stajich J.E."/>
            <person name="Amses K."/>
            <person name="Simmons R."/>
            <person name="Seto K."/>
            <person name="Myers J."/>
            <person name="Bonds A."/>
            <person name="Quandt C.A."/>
            <person name="Barry K."/>
            <person name="Liu P."/>
            <person name="Grigoriev I."/>
            <person name="Longcore J.E."/>
            <person name="James T.Y."/>
        </authorList>
    </citation>
    <scope>NUCLEOTIDE SEQUENCE</scope>
    <source>
        <strain evidence="10">PLAUS21</strain>
    </source>
</reference>
<feature type="domain" description="AAA+ ATPase" evidence="8">
    <location>
        <begin position="78"/>
        <end position="223"/>
    </location>
</feature>
<name>A0AAD5UHM6_9FUNG</name>
<dbReference type="InterPro" id="IPR003959">
    <property type="entry name" value="ATPase_AAA_core"/>
</dbReference>
<dbReference type="Gene3D" id="3.40.50.300">
    <property type="entry name" value="P-loop containing nucleotide triphosphate hydrolases"/>
    <property type="match status" value="3"/>
</dbReference>
<dbReference type="CDD" id="cd00009">
    <property type="entry name" value="AAA"/>
    <property type="match status" value="1"/>
</dbReference>
<evidence type="ECO:0000256" key="7">
    <source>
        <dbReference type="SAM" id="Coils"/>
    </source>
</evidence>
<dbReference type="EMBL" id="JADGKB010000029">
    <property type="protein sequence ID" value="KAJ3258288.1"/>
    <property type="molecule type" value="Genomic_DNA"/>
</dbReference>
<dbReference type="SMART" id="SM00382">
    <property type="entry name" value="AAA"/>
    <property type="match status" value="2"/>
</dbReference>
<dbReference type="Proteomes" id="UP001210925">
    <property type="component" value="Unassembled WGS sequence"/>
</dbReference>
<keyword evidence="4 6" id="KW-0067">ATP-binding</keyword>
<dbReference type="PANTHER" id="PTHR11638">
    <property type="entry name" value="ATP-DEPENDENT CLP PROTEASE"/>
    <property type="match status" value="1"/>
</dbReference>
<dbReference type="GO" id="GO:0005759">
    <property type="term" value="C:mitochondrial matrix"/>
    <property type="evidence" value="ECO:0007669"/>
    <property type="project" value="TreeGrafter"/>
</dbReference>
<dbReference type="SUPFAM" id="SSF52540">
    <property type="entry name" value="P-loop containing nucleoside triphosphate hydrolases"/>
    <property type="match status" value="2"/>
</dbReference>
<keyword evidence="11" id="KW-1185">Reference proteome</keyword>
<dbReference type="InterPro" id="IPR028299">
    <property type="entry name" value="ClpA/B_CS2"/>
</dbReference>
<evidence type="ECO:0000256" key="3">
    <source>
        <dbReference type="ARBA" id="ARBA00022741"/>
    </source>
</evidence>
<dbReference type="GO" id="GO:0042026">
    <property type="term" value="P:protein refolding"/>
    <property type="evidence" value="ECO:0007669"/>
    <property type="project" value="TreeGrafter"/>
</dbReference>
<gene>
    <name evidence="10" type="primary">HSP78</name>
    <name evidence="10" type="ORF">HK103_003769</name>
</gene>
<evidence type="ECO:0000256" key="5">
    <source>
        <dbReference type="ARBA" id="ARBA00023186"/>
    </source>
</evidence>
<proteinExistence type="inferred from homology"/>
<dbReference type="PROSITE" id="PS00870">
    <property type="entry name" value="CLPAB_1"/>
    <property type="match status" value="1"/>
</dbReference>
<dbReference type="InterPro" id="IPR027417">
    <property type="entry name" value="P-loop_NTPase"/>
</dbReference>
<organism evidence="10 11">
    <name type="scientific">Boothiomyces macroporosus</name>
    <dbReference type="NCBI Taxonomy" id="261099"/>
    <lineage>
        <taxon>Eukaryota</taxon>
        <taxon>Fungi</taxon>
        <taxon>Fungi incertae sedis</taxon>
        <taxon>Chytridiomycota</taxon>
        <taxon>Chytridiomycota incertae sedis</taxon>
        <taxon>Chytridiomycetes</taxon>
        <taxon>Rhizophydiales</taxon>
        <taxon>Terramycetaceae</taxon>
        <taxon>Boothiomyces</taxon>
    </lineage>
</organism>
<dbReference type="FunFam" id="3.40.50.300:FF:000010">
    <property type="entry name" value="Chaperone clpB 1, putative"/>
    <property type="match status" value="1"/>
</dbReference>
<dbReference type="SMART" id="SM01086">
    <property type="entry name" value="ClpB_D2-small"/>
    <property type="match status" value="1"/>
</dbReference>
<dbReference type="Pfam" id="PF10431">
    <property type="entry name" value="ClpB_D2-small"/>
    <property type="match status" value="1"/>
</dbReference>
<dbReference type="Pfam" id="PF17871">
    <property type="entry name" value="AAA_lid_9"/>
    <property type="match status" value="1"/>
</dbReference>
<evidence type="ECO:0000313" key="10">
    <source>
        <dbReference type="EMBL" id="KAJ3258288.1"/>
    </source>
</evidence>
<keyword evidence="3 6" id="KW-0547">Nucleotide-binding</keyword>
<evidence type="ECO:0000313" key="11">
    <source>
        <dbReference type="Proteomes" id="UP001210925"/>
    </source>
</evidence>
<evidence type="ECO:0000256" key="1">
    <source>
        <dbReference type="ARBA" id="ARBA00008675"/>
    </source>
</evidence>
<dbReference type="Pfam" id="PF07724">
    <property type="entry name" value="AAA_2"/>
    <property type="match status" value="1"/>
</dbReference>
<dbReference type="InterPro" id="IPR019489">
    <property type="entry name" value="Clp_ATPase_C"/>
</dbReference>
<keyword evidence="7" id="KW-0175">Coiled coil</keyword>
<dbReference type="FunFam" id="3.40.50.300:FF:000120">
    <property type="entry name" value="ATP-dependent chaperone ClpB"/>
    <property type="match status" value="1"/>
</dbReference>
<accession>A0AAD5UHM6</accession>
<evidence type="ECO:0000256" key="4">
    <source>
        <dbReference type="ARBA" id="ARBA00022840"/>
    </source>
</evidence>